<feature type="domain" description="NACHT" evidence="1">
    <location>
        <begin position="287"/>
        <end position="435"/>
    </location>
</feature>
<dbReference type="Pfam" id="PF05729">
    <property type="entry name" value="NACHT"/>
    <property type="match status" value="1"/>
</dbReference>
<comment type="caution">
    <text evidence="2">The sequence shown here is derived from an EMBL/GenBank/DDBJ whole genome shotgun (WGS) entry which is preliminary data.</text>
</comment>
<protein>
    <submittedName>
        <fullName evidence="2">NACHT domain-containing protein</fullName>
    </submittedName>
</protein>
<gene>
    <name evidence="2" type="ORF">EU557_15440</name>
</gene>
<organism evidence="2 3">
    <name type="scientific">Hymenobacter wooponensis</name>
    <dbReference type="NCBI Taxonomy" id="1525360"/>
    <lineage>
        <taxon>Bacteria</taxon>
        <taxon>Pseudomonadati</taxon>
        <taxon>Bacteroidota</taxon>
        <taxon>Cytophagia</taxon>
        <taxon>Cytophagales</taxon>
        <taxon>Hymenobacteraceae</taxon>
        <taxon>Hymenobacter</taxon>
    </lineage>
</organism>
<dbReference type="InterPro" id="IPR027417">
    <property type="entry name" value="P-loop_NTPase"/>
</dbReference>
<dbReference type="Proteomes" id="UP000298284">
    <property type="component" value="Unassembled WGS sequence"/>
</dbReference>
<reference evidence="2 3" key="1">
    <citation type="submission" date="2019-04" db="EMBL/GenBank/DDBJ databases">
        <authorList>
            <person name="Feng G."/>
            <person name="Zhang J."/>
            <person name="Zhu H."/>
        </authorList>
    </citation>
    <scope>NUCLEOTIDE SEQUENCE [LARGE SCALE GENOMIC DNA]</scope>
    <source>
        <strain evidence="2 3">JCM 19491</strain>
    </source>
</reference>
<proteinExistence type="predicted"/>
<evidence type="ECO:0000313" key="2">
    <source>
        <dbReference type="EMBL" id="TGD79611.1"/>
    </source>
</evidence>
<dbReference type="Gene3D" id="3.40.50.300">
    <property type="entry name" value="P-loop containing nucleotide triphosphate hydrolases"/>
    <property type="match status" value="1"/>
</dbReference>
<dbReference type="EMBL" id="SRKZ01000004">
    <property type="protein sequence ID" value="TGD79611.1"/>
    <property type="molecule type" value="Genomic_DNA"/>
</dbReference>
<dbReference type="OrthoDB" id="1397764at2"/>
<name>A0A4Z0MJC6_9BACT</name>
<keyword evidence="3" id="KW-1185">Reference proteome</keyword>
<evidence type="ECO:0000259" key="1">
    <source>
        <dbReference type="Pfam" id="PF05729"/>
    </source>
</evidence>
<evidence type="ECO:0000313" key="3">
    <source>
        <dbReference type="Proteomes" id="UP000298284"/>
    </source>
</evidence>
<dbReference type="RefSeq" id="WP_135531357.1">
    <property type="nucleotide sequence ID" value="NZ_SRKZ01000004.1"/>
</dbReference>
<dbReference type="InterPro" id="IPR007111">
    <property type="entry name" value="NACHT_NTPase"/>
</dbReference>
<sequence>MKKTSSLKAIESLPDIISNLKDWAKETFEENAKIVLDNSSGTLGLAIKLIGKPMIESYFNQLAADKLNNFGLKSYLKASYNQACLSISIIEDNITNFSSDEIKKSLLETLDYQINFTSTSQLLLIFQPKYHPAVVSTKEAFIDLLFKSGMNNESIELFKKDFNTYIEKQIADEFGEEYNTHLDNIKKHILQENEVSLLLSMVNLGRIGFSEDENLHYEKTYAEWKEVQSINDYTSTTNNESNNLSDEESKNFILHESSLKPATELIESYFKIDPTNHLDKILFIVADFGKGKSVFLRKHASDLAKKYISSGEVYIPIYFNLRNFNNYSTTSSLGVIHDFLLNDYAIDINSEYYKSKKYFFLVDSLDESGELNRTSISKVLESIKRIQNLDKTKYRTNKIIVTTRPFDAGLEEFLEHYKPYKIKTKKDKDASVYISLHGFKSDQFNNWLNHTLKQLSIKINITTPQFIKSIIHNIENNNQSNIYNELLENNTLSRSELQRPIFAYMIYQLIVNNIDFLRVGKIGVYLSFLNLLSKEAKHINDPNYTVNLKEEFEFRNILHAISSLWMFERHQGKQGALNKADICRVLDGEKSGESNEDILKRYKDQKVLEIEFLSHSYFGESSNTLHFQHQSFAEILLAEYYLKVFIKFALDEDSNTEEARAKLILGHPTDQTISFFKELLQLLKETATKEASEDIIQKRRLLFPLLASLSIRKNNLLLCNELSYNWFKKHNLDHNSSEYPEELLKDWCITENHILKICQLSRNILNSNNIYYLTESERKNSLFNKELTLIKNKNSFQIKSQIDKWLALITGNSLYTNTKDTSNLKLFNLDFNIEYINLFELIDNSYGLKNSFNSVPHWGNDLFKGIDMKGNSNTIYIHRIIGPLDFSHSYFCRIDFMGSLFVDTKFNDCTFNETSFAYSTMFRVDFNNIKFISNSYSHGHCINIHNRLIPFDIFDDNRNSPIYNSYDKIIIPHIVKYEELVHDDYTHTNQISVTFHSFLNTLRPFLKYQLKNKKITLRKLNSYLKFENKENKEAYYNSLK</sequence>
<dbReference type="AlphaFoldDB" id="A0A4Z0MJC6"/>
<dbReference type="SUPFAM" id="SSF141571">
    <property type="entry name" value="Pentapeptide repeat-like"/>
    <property type="match status" value="1"/>
</dbReference>
<dbReference type="SUPFAM" id="SSF52540">
    <property type="entry name" value="P-loop containing nucleoside triphosphate hydrolases"/>
    <property type="match status" value="1"/>
</dbReference>
<accession>A0A4Z0MJC6</accession>
<dbReference type="Gene3D" id="2.160.20.80">
    <property type="entry name" value="E3 ubiquitin-protein ligase SopA"/>
    <property type="match status" value="1"/>
</dbReference>